<keyword evidence="4 5" id="KW-0456">Lyase</keyword>
<dbReference type="InterPro" id="IPR036428">
    <property type="entry name" value="PCD_sf"/>
</dbReference>
<dbReference type="PANTHER" id="PTHR12599">
    <property type="entry name" value="PTERIN-4-ALPHA-CARBINOLAMINE DEHYDRATASE"/>
    <property type="match status" value="1"/>
</dbReference>
<protein>
    <recommendedName>
        <fullName evidence="3">4a-hydroxytetrahydrobiopterin dehydratase</fullName>
        <ecNumber evidence="3">4.2.1.96</ecNumber>
    </recommendedName>
</protein>
<organism evidence="5 6">
    <name type="scientific">Candidatus Chaera renei</name>
    <dbReference type="NCBI Taxonomy" id="2506947"/>
    <lineage>
        <taxon>Bacteria</taxon>
        <taxon>Candidatus Saccharimonadota</taxon>
        <taxon>Candidatus Saccharimonadia</taxon>
        <taxon>Candidatus Saccharimonadales</taxon>
        <taxon>Candidatus Saccharimonadaceae</taxon>
        <taxon>Candidatus Chaera</taxon>
    </lineage>
</organism>
<reference evidence="5" key="1">
    <citation type="submission" date="2019-01" db="EMBL/GenBank/DDBJ databases">
        <title>Genomic signatures and co-occurrence patterns of the ultra-small Saccharimodia (Patescibacteria phylum) suggest a symbiotic lifestyle.</title>
        <authorList>
            <person name="Lemos L."/>
            <person name="Medeiros J."/>
            <person name="Andreote F."/>
            <person name="Fernandes G."/>
            <person name="Varani A."/>
            <person name="Oliveira G."/>
            <person name="Pylro V."/>
        </authorList>
    </citation>
    <scope>NUCLEOTIDE SEQUENCE [LARGE SCALE GENOMIC DNA]</scope>
    <source>
        <strain evidence="5">AMD01</strain>
    </source>
</reference>
<dbReference type="NCBIfam" id="NF002017">
    <property type="entry name" value="PRK00823.1-2"/>
    <property type="match status" value="1"/>
</dbReference>
<sequence length="109" mass="11589">MADEPTRYEALAGDALKTAVASLNVGWSALPGRGLVRVVETPGFDEGFDLVGKIVQAARRHNHHPEITLRYGEVEIALTTHEAGGITDADVRLARELDGLIAGSLADQS</sequence>
<dbReference type="EMBL" id="SCKW01000006">
    <property type="protein sequence ID" value="RWZ79594.1"/>
    <property type="molecule type" value="Genomic_DNA"/>
</dbReference>
<dbReference type="CDD" id="cd00488">
    <property type="entry name" value="PCD_DCoH"/>
    <property type="match status" value="1"/>
</dbReference>
<accession>A0A4Q0AJM4</accession>
<evidence type="ECO:0000256" key="1">
    <source>
        <dbReference type="ARBA" id="ARBA00001554"/>
    </source>
</evidence>
<dbReference type="Gene3D" id="3.30.1360.20">
    <property type="entry name" value="Transcriptional coactivator/pterin dehydratase"/>
    <property type="match status" value="1"/>
</dbReference>
<evidence type="ECO:0000313" key="6">
    <source>
        <dbReference type="Proteomes" id="UP000289269"/>
    </source>
</evidence>
<dbReference type="GO" id="GO:0008124">
    <property type="term" value="F:4-alpha-hydroxytetrahydrobiopterin dehydratase activity"/>
    <property type="evidence" value="ECO:0007669"/>
    <property type="project" value="UniProtKB-EC"/>
</dbReference>
<dbReference type="PANTHER" id="PTHR12599:SF0">
    <property type="entry name" value="PTERIN-4-ALPHA-CARBINOLAMINE DEHYDRATASE"/>
    <property type="match status" value="1"/>
</dbReference>
<comment type="caution">
    <text evidence="5">The sequence shown here is derived from an EMBL/GenBank/DDBJ whole genome shotgun (WGS) entry which is preliminary data.</text>
</comment>
<name>A0A4Q0AJM4_9BACT</name>
<proteinExistence type="inferred from homology"/>
<comment type="similarity">
    <text evidence="2">Belongs to the pterin-4-alpha-carbinolamine dehydratase family.</text>
</comment>
<gene>
    <name evidence="5" type="ORF">EOT04_00915</name>
</gene>
<dbReference type="Proteomes" id="UP000289269">
    <property type="component" value="Unassembled WGS sequence"/>
</dbReference>
<dbReference type="GO" id="GO:0006729">
    <property type="term" value="P:tetrahydrobiopterin biosynthetic process"/>
    <property type="evidence" value="ECO:0007669"/>
    <property type="project" value="InterPro"/>
</dbReference>
<dbReference type="SUPFAM" id="SSF55248">
    <property type="entry name" value="PCD-like"/>
    <property type="match status" value="1"/>
</dbReference>
<comment type="catalytic activity">
    <reaction evidence="1">
        <text>(4aS,6R)-4a-hydroxy-L-erythro-5,6,7,8-tetrahydrobiopterin = (6R)-L-erythro-6,7-dihydrobiopterin + H2O</text>
        <dbReference type="Rhea" id="RHEA:11920"/>
        <dbReference type="ChEBI" id="CHEBI:15377"/>
        <dbReference type="ChEBI" id="CHEBI:15642"/>
        <dbReference type="ChEBI" id="CHEBI:43120"/>
        <dbReference type="EC" id="4.2.1.96"/>
    </reaction>
</comment>
<dbReference type="EC" id="4.2.1.96" evidence="3"/>
<dbReference type="Pfam" id="PF01329">
    <property type="entry name" value="Pterin_4a"/>
    <property type="match status" value="1"/>
</dbReference>
<keyword evidence="6" id="KW-1185">Reference proteome</keyword>
<evidence type="ECO:0000256" key="4">
    <source>
        <dbReference type="ARBA" id="ARBA00023239"/>
    </source>
</evidence>
<evidence type="ECO:0000256" key="2">
    <source>
        <dbReference type="ARBA" id="ARBA00006472"/>
    </source>
</evidence>
<dbReference type="InterPro" id="IPR001533">
    <property type="entry name" value="Pterin_deHydtase"/>
</dbReference>
<evidence type="ECO:0000313" key="5">
    <source>
        <dbReference type="EMBL" id="RWZ79594.1"/>
    </source>
</evidence>
<evidence type="ECO:0000256" key="3">
    <source>
        <dbReference type="ARBA" id="ARBA00013252"/>
    </source>
</evidence>
<dbReference type="AlphaFoldDB" id="A0A4Q0AJM4"/>